<keyword evidence="1" id="KW-0175">Coiled coil</keyword>
<comment type="caution">
    <text evidence="3">The sequence shown here is derived from an EMBL/GenBank/DDBJ whole genome shotgun (WGS) entry which is preliminary data.</text>
</comment>
<proteinExistence type="predicted"/>
<sequence>MAYLEGIPIKEARARQVSMTYGPARKPTAGPPIQDSLNSSQYLEMKAVKEQQKALQEEIKILRETTIHRINDKINVLVGDLAATNEKITNFDARFDNVEKQQLEMTNKQTVGFDKLEGILTSLITSSGQHINTQYRLPHPSQQLRTANALGIGGSPWLPQRPTSSIFNFNEENMELEEFRDLLSSTNLEIVFLGETHWANTHNFKFKSYYILKKIRPNRMGGEVAILVHRALQFAPLEVKTSTTVEAIGVKIMFTNSVQFNFISVSVLKGDFDTKEVVHLINHNNDFITTGDFNGHHVKWESDVRPNKARQSIYEALIQNKMHA</sequence>
<feature type="coiled-coil region" evidence="1">
    <location>
        <begin position="45"/>
        <end position="101"/>
    </location>
</feature>
<dbReference type="InterPro" id="IPR005135">
    <property type="entry name" value="Endo/exonuclease/phosphatase"/>
</dbReference>
<protein>
    <recommendedName>
        <fullName evidence="2">Endonuclease/exonuclease/phosphatase domain-containing protein</fullName>
    </recommendedName>
</protein>
<dbReference type="PANTHER" id="PTHR33273:SF4">
    <property type="entry name" value="ENDONUCLEASE_EXONUCLEASE_PHOSPHATASE DOMAIN-CONTAINING PROTEIN"/>
    <property type="match status" value="1"/>
</dbReference>
<organism evidence="3 4">
    <name type="scientific">Daphnia magna</name>
    <dbReference type="NCBI Taxonomy" id="35525"/>
    <lineage>
        <taxon>Eukaryota</taxon>
        <taxon>Metazoa</taxon>
        <taxon>Ecdysozoa</taxon>
        <taxon>Arthropoda</taxon>
        <taxon>Crustacea</taxon>
        <taxon>Branchiopoda</taxon>
        <taxon>Diplostraca</taxon>
        <taxon>Cladocera</taxon>
        <taxon>Anomopoda</taxon>
        <taxon>Daphniidae</taxon>
        <taxon>Daphnia</taxon>
    </lineage>
</organism>
<keyword evidence="4" id="KW-1185">Reference proteome</keyword>
<dbReference type="EMBL" id="JAOYFB010000004">
    <property type="protein sequence ID" value="KAK4013724.1"/>
    <property type="molecule type" value="Genomic_DNA"/>
</dbReference>
<dbReference type="Gene3D" id="3.60.10.10">
    <property type="entry name" value="Endonuclease/exonuclease/phosphatase"/>
    <property type="match status" value="1"/>
</dbReference>
<evidence type="ECO:0000313" key="3">
    <source>
        <dbReference type="EMBL" id="KAK4013724.1"/>
    </source>
</evidence>
<feature type="domain" description="Endonuclease/exonuclease/phosphatase" evidence="2">
    <location>
        <begin position="173"/>
        <end position="306"/>
    </location>
</feature>
<dbReference type="SUPFAM" id="SSF56219">
    <property type="entry name" value="DNase I-like"/>
    <property type="match status" value="1"/>
</dbReference>
<reference evidence="3 4" key="1">
    <citation type="journal article" date="2023" name="Nucleic Acids Res.">
        <title>The hologenome of Daphnia magna reveals possible DNA methylation and microbiome-mediated evolution of the host genome.</title>
        <authorList>
            <person name="Chaturvedi A."/>
            <person name="Li X."/>
            <person name="Dhandapani V."/>
            <person name="Marshall H."/>
            <person name="Kissane S."/>
            <person name="Cuenca-Cambronero M."/>
            <person name="Asole G."/>
            <person name="Calvet F."/>
            <person name="Ruiz-Romero M."/>
            <person name="Marangio P."/>
            <person name="Guigo R."/>
            <person name="Rago D."/>
            <person name="Mirbahai L."/>
            <person name="Eastwood N."/>
            <person name="Colbourne J.K."/>
            <person name="Zhou J."/>
            <person name="Mallon E."/>
            <person name="Orsini L."/>
        </authorList>
    </citation>
    <scope>NUCLEOTIDE SEQUENCE [LARGE SCALE GENOMIC DNA]</scope>
    <source>
        <strain evidence="3">LRV0_1</strain>
    </source>
</reference>
<gene>
    <name evidence="3" type="ORF">OUZ56_026276</name>
</gene>
<name>A0ABQ9ZLA9_9CRUS</name>
<dbReference type="InterPro" id="IPR036691">
    <property type="entry name" value="Endo/exonu/phosph_ase_sf"/>
</dbReference>
<dbReference type="Proteomes" id="UP001234178">
    <property type="component" value="Unassembled WGS sequence"/>
</dbReference>
<evidence type="ECO:0000256" key="1">
    <source>
        <dbReference type="SAM" id="Coils"/>
    </source>
</evidence>
<accession>A0ABQ9ZLA9</accession>
<dbReference type="PANTHER" id="PTHR33273">
    <property type="entry name" value="DOMAIN-CONTAINING PROTEIN, PUTATIVE-RELATED"/>
    <property type="match status" value="1"/>
</dbReference>
<evidence type="ECO:0000313" key="4">
    <source>
        <dbReference type="Proteomes" id="UP001234178"/>
    </source>
</evidence>
<dbReference type="Pfam" id="PF03372">
    <property type="entry name" value="Exo_endo_phos"/>
    <property type="match status" value="1"/>
</dbReference>
<evidence type="ECO:0000259" key="2">
    <source>
        <dbReference type="Pfam" id="PF03372"/>
    </source>
</evidence>